<dbReference type="Gene3D" id="3.40.50.20">
    <property type="match status" value="1"/>
</dbReference>
<accession>A0AAE8FRR8</accession>
<protein>
    <submittedName>
        <fullName evidence="2">Acetyltransferase</fullName>
    </submittedName>
</protein>
<dbReference type="Pfam" id="PF17836">
    <property type="entry name" value="PglD_N"/>
    <property type="match status" value="1"/>
</dbReference>
<feature type="domain" description="PglD N-terminal" evidence="1">
    <location>
        <begin position="3"/>
        <end position="88"/>
    </location>
</feature>
<dbReference type="EMBL" id="RQNR01000007">
    <property type="protein sequence ID" value="RQN23577.1"/>
    <property type="molecule type" value="Genomic_DNA"/>
</dbReference>
<reference evidence="2 3" key="1">
    <citation type="submission" date="2018-11" db="EMBL/GenBank/DDBJ databases">
        <title>Draft genome sequences of potential pathogenic Clostridium perfringens from environmental surface water in the North West Province, South Africa.</title>
        <authorList>
            <person name="Fourie J.C.J."/>
            <person name="Sanko T.J."/>
            <person name="Bezuidenhout C."/>
            <person name="Mienie C."/>
            <person name="Adeleke R."/>
        </authorList>
    </citation>
    <scope>NUCLEOTIDE SEQUENCE [LARGE SCALE GENOMIC DNA]</scope>
    <source>
        <strain evidence="2 3">SC4-C13</strain>
    </source>
</reference>
<dbReference type="AlphaFoldDB" id="A0AAE8FRR8"/>
<dbReference type="InterPro" id="IPR041561">
    <property type="entry name" value="PglD_N"/>
</dbReference>
<comment type="caution">
    <text evidence="2">The sequence shown here is derived from an EMBL/GenBank/DDBJ whole genome shotgun (WGS) entry which is preliminary data.</text>
</comment>
<sequence length="214" mass="23348">MRNLIIIGAGGVGQELIYIINQINKKEKIWNVLGFVDDNKKIQGMNVLGYKVLGGLNWLIDYATQNKNVNVIVAITDYKVKRNIVEKINNKVNFITLIHPDVYIHESNNIGEGTIIYPGVIITVDVKIGNQVIISPKCGIGHNSVISDYVSLLWNVNISGHDYIEEGALIGSGATIIQNKKVRKGSIVGAGAVVVKDVAEYTTSIGVPARNINL</sequence>
<dbReference type="InterPro" id="IPR011004">
    <property type="entry name" value="Trimer_LpxA-like_sf"/>
</dbReference>
<proteinExistence type="predicted"/>
<dbReference type="PANTHER" id="PTHR43300">
    <property type="entry name" value="ACETYLTRANSFERASE"/>
    <property type="match status" value="1"/>
</dbReference>
<dbReference type="RefSeq" id="WP_060669586.1">
    <property type="nucleotide sequence ID" value="NZ_CATNWM010000003.1"/>
</dbReference>
<dbReference type="InterPro" id="IPR020019">
    <property type="entry name" value="AcTrfase_PglD-like"/>
</dbReference>
<dbReference type="CDD" id="cd03360">
    <property type="entry name" value="LbH_AT_putative"/>
    <property type="match status" value="1"/>
</dbReference>
<organism evidence="2 3">
    <name type="scientific">Clostridium perfringens</name>
    <dbReference type="NCBI Taxonomy" id="1502"/>
    <lineage>
        <taxon>Bacteria</taxon>
        <taxon>Bacillati</taxon>
        <taxon>Bacillota</taxon>
        <taxon>Clostridia</taxon>
        <taxon>Eubacteriales</taxon>
        <taxon>Clostridiaceae</taxon>
        <taxon>Clostridium</taxon>
    </lineage>
</organism>
<dbReference type="PANTHER" id="PTHR43300:SF7">
    <property type="entry name" value="UDP-N-ACETYLBACILLOSAMINE N-ACETYLTRANSFERASE"/>
    <property type="match status" value="1"/>
</dbReference>
<evidence type="ECO:0000313" key="3">
    <source>
        <dbReference type="Proteomes" id="UP000273641"/>
    </source>
</evidence>
<dbReference type="Proteomes" id="UP000273641">
    <property type="component" value="Unassembled WGS sequence"/>
</dbReference>
<dbReference type="SUPFAM" id="SSF51161">
    <property type="entry name" value="Trimeric LpxA-like enzymes"/>
    <property type="match status" value="1"/>
</dbReference>
<gene>
    <name evidence="2" type="ORF">EHZ11_13200</name>
</gene>
<evidence type="ECO:0000313" key="2">
    <source>
        <dbReference type="EMBL" id="RQN23577.1"/>
    </source>
</evidence>
<name>A0AAE8FRR8_CLOPF</name>
<evidence type="ECO:0000259" key="1">
    <source>
        <dbReference type="Pfam" id="PF17836"/>
    </source>
</evidence>
<dbReference type="NCBIfam" id="TIGR03570">
    <property type="entry name" value="NeuD_NnaD"/>
    <property type="match status" value="1"/>
</dbReference>
<dbReference type="InterPro" id="IPR050179">
    <property type="entry name" value="Trans_hexapeptide_repeat"/>
</dbReference>
<dbReference type="Gene3D" id="2.160.10.10">
    <property type="entry name" value="Hexapeptide repeat proteins"/>
    <property type="match status" value="1"/>
</dbReference>